<name>M3J8P0_9BACT</name>
<organism evidence="1 2">
    <name type="scientific">Campylobacter showae CC57C</name>
    <dbReference type="NCBI Taxonomy" id="1073353"/>
    <lineage>
        <taxon>Bacteria</taxon>
        <taxon>Pseudomonadati</taxon>
        <taxon>Campylobacterota</taxon>
        <taxon>Epsilonproteobacteria</taxon>
        <taxon>Campylobacterales</taxon>
        <taxon>Campylobacteraceae</taxon>
        <taxon>Campylobacter</taxon>
    </lineage>
</organism>
<comment type="caution">
    <text evidence="1">The sequence shown here is derived from an EMBL/GenBank/DDBJ whole genome shotgun (WGS) entry which is preliminary data.</text>
</comment>
<gene>
    <name evidence="1" type="ORF">H740_10137</name>
</gene>
<proteinExistence type="predicted"/>
<reference evidence="1 2" key="1">
    <citation type="submission" date="2013-02" db="EMBL/GenBank/DDBJ databases">
        <title>Co-occurrence of anaerobic bacteria in colorectal carcinomas.</title>
        <authorList>
            <person name="Holt R.A."/>
            <person name="Warren R.L."/>
            <person name="Allen-Vercoe E."/>
            <person name="Pleasance S."/>
            <person name="Freeman D.J."/>
            <person name="Watson P."/>
            <person name="Moore R."/>
            <person name="Cochrane K."/>
        </authorList>
    </citation>
    <scope>NUCLEOTIDE SEQUENCE [LARGE SCALE GENOMIC DNA]</scope>
    <source>
        <strain evidence="1 2">CC57C</strain>
    </source>
</reference>
<evidence type="ECO:0000313" key="1">
    <source>
        <dbReference type="EMBL" id="EMG29743.1"/>
    </source>
</evidence>
<accession>M3J8P0</accession>
<protein>
    <submittedName>
        <fullName evidence="1">Uncharacterized protein</fullName>
    </submittedName>
</protein>
<dbReference type="EMBL" id="AOTD01000245">
    <property type="protein sequence ID" value="EMG29743.1"/>
    <property type="molecule type" value="Genomic_DNA"/>
</dbReference>
<sequence>MVALMCACCCSNDKFFKISYKSVVKRPDVVSLRSAVYNRYFLDVGFGFLFFKPLNSSASFRSTSFVFDSGLGSFVDLDNEISFLISNYCINNFSLVGSKFNEASFISSFNNYLPDTHYSIVFEYCRNIINSLKPHYDRYATFLKGLKNYPSLPPYNLQQFYSEVKDFLASEPPILFEFVVSFDVKVSLDENNIIRGVEILSFDEISSQIN</sequence>
<dbReference type="AlphaFoldDB" id="M3J8P0"/>
<dbReference type="STRING" id="1073353.H740_10137"/>
<dbReference type="Proteomes" id="UP000011782">
    <property type="component" value="Unassembled WGS sequence"/>
</dbReference>
<dbReference type="PATRIC" id="fig|1073353.3.peg.2169"/>
<evidence type="ECO:0000313" key="2">
    <source>
        <dbReference type="Proteomes" id="UP000011782"/>
    </source>
</evidence>
<dbReference type="RefSeq" id="WP_002953620.1">
    <property type="nucleotide sequence ID" value="NZ_AOTD01000245.1"/>
</dbReference>